<dbReference type="Ensembl" id="ENSPLAT00000018039.1">
    <property type="protein sequence ID" value="ENSPLAP00000026211.1"/>
    <property type="gene ID" value="ENSPLAG00000013860.1"/>
</dbReference>
<keyword evidence="2" id="KW-0963">Cytoplasm</keyword>
<dbReference type="Proteomes" id="UP000261500">
    <property type="component" value="Unplaced"/>
</dbReference>
<organism evidence="7 8">
    <name type="scientific">Poecilia latipinna</name>
    <name type="common">sailfin molly</name>
    <dbReference type="NCBI Taxonomy" id="48699"/>
    <lineage>
        <taxon>Eukaryota</taxon>
        <taxon>Metazoa</taxon>
        <taxon>Chordata</taxon>
        <taxon>Craniata</taxon>
        <taxon>Vertebrata</taxon>
        <taxon>Euteleostomi</taxon>
        <taxon>Actinopterygii</taxon>
        <taxon>Neopterygii</taxon>
        <taxon>Teleostei</taxon>
        <taxon>Neoteleostei</taxon>
        <taxon>Acanthomorphata</taxon>
        <taxon>Ovalentaria</taxon>
        <taxon>Atherinomorphae</taxon>
        <taxon>Cyprinodontiformes</taxon>
        <taxon>Poeciliidae</taxon>
        <taxon>Poeciliinae</taxon>
        <taxon>Poecilia</taxon>
    </lineage>
</organism>
<feature type="region of interest" description="Disordered" evidence="4">
    <location>
        <begin position="62"/>
        <end position="85"/>
    </location>
</feature>
<dbReference type="CDD" id="cd06686">
    <property type="entry name" value="PDZ4_GRIP1-2-like"/>
    <property type="match status" value="1"/>
</dbReference>
<comment type="subcellular location">
    <subcellularLocation>
        <location evidence="1">Cytoplasm</location>
    </subcellularLocation>
</comment>
<evidence type="ECO:0000256" key="2">
    <source>
        <dbReference type="ARBA" id="ARBA00022490"/>
    </source>
</evidence>
<dbReference type="InterPro" id="IPR043545">
    <property type="entry name" value="GRIP1/2"/>
</dbReference>
<feature type="signal peptide" evidence="5">
    <location>
        <begin position="1"/>
        <end position="18"/>
    </location>
</feature>
<dbReference type="PROSITE" id="PS50106">
    <property type="entry name" value="PDZ"/>
    <property type="match status" value="7"/>
</dbReference>
<dbReference type="Pfam" id="PF00595">
    <property type="entry name" value="PDZ"/>
    <property type="match status" value="6"/>
</dbReference>
<dbReference type="PANTHER" id="PTHR46227">
    <property type="entry name" value="GLUTAMATE RECEPTOR-INTERACTING PROTEIN GRIP"/>
    <property type="match status" value="1"/>
</dbReference>
<evidence type="ECO:0000256" key="3">
    <source>
        <dbReference type="ARBA" id="ARBA00022737"/>
    </source>
</evidence>
<feature type="domain" description="PDZ" evidence="6">
    <location>
        <begin position="535"/>
        <end position="616"/>
    </location>
</feature>
<dbReference type="CDD" id="cd06685">
    <property type="entry name" value="PDZ7_GRIP1-2-like"/>
    <property type="match status" value="1"/>
</dbReference>
<name>A0A3B3VMJ6_9TELE</name>
<protein>
    <submittedName>
        <fullName evidence="7">Glutamate receptor interacting protein 2a</fullName>
    </submittedName>
</protein>
<dbReference type="GO" id="GO:0005737">
    <property type="term" value="C:cytoplasm"/>
    <property type="evidence" value="ECO:0007669"/>
    <property type="project" value="UniProtKB-SubCell"/>
</dbReference>
<accession>A0A3B3VMJ6</accession>
<dbReference type="SMART" id="SM00228">
    <property type="entry name" value="PDZ"/>
    <property type="match status" value="7"/>
</dbReference>
<feature type="domain" description="PDZ" evidence="6">
    <location>
        <begin position="51"/>
        <end position="134"/>
    </location>
</feature>
<keyword evidence="8" id="KW-1185">Reference proteome</keyword>
<dbReference type="FunFam" id="2.30.42.10:FF:000034">
    <property type="entry name" value="Glutamate receptor interacting protein 1"/>
    <property type="match status" value="1"/>
</dbReference>
<dbReference type="SUPFAM" id="SSF50156">
    <property type="entry name" value="PDZ domain-like"/>
    <property type="match status" value="7"/>
</dbReference>
<proteinExistence type="predicted"/>
<dbReference type="FunFam" id="2.30.42.10:FF:000023">
    <property type="entry name" value="Glutamate receptor interacting protein 1"/>
    <property type="match status" value="1"/>
</dbReference>
<feature type="domain" description="PDZ" evidence="6">
    <location>
        <begin position="434"/>
        <end position="509"/>
    </location>
</feature>
<feature type="domain" description="PDZ" evidence="6">
    <location>
        <begin position="835"/>
        <end position="917"/>
    </location>
</feature>
<feature type="region of interest" description="Disordered" evidence="4">
    <location>
        <begin position="390"/>
        <end position="424"/>
    </location>
</feature>
<feature type="domain" description="PDZ" evidence="6">
    <location>
        <begin position="155"/>
        <end position="241"/>
    </location>
</feature>
<feature type="domain" description="PDZ" evidence="6">
    <location>
        <begin position="252"/>
        <end position="336"/>
    </location>
</feature>
<keyword evidence="5" id="KW-0732">Signal</keyword>
<dbReference type="FunFam" id="2.30.42.10:FF:000022">
    <property type="entry name" value="Glutamate receptor interacting protein 1"/>
    <property type="match status" value="1"/>
</dbReference>
<dbReference type="Gene3D" id="2.30.42.10">
    <property type="match status" value="7"/>
</dbReference>
<feature type="compositionally biased region" description="Basic residues" evidence="4">
    <location>
        <begin position="400"/>
        <end position="410"/>
    </location>
</feature>
<keyword evidence="3" id="KW-0677">Repeat</keyword>
<dbReference type="STRING" id="48699.ENSPLAP00000026211"/>
<dbReference type="CDD" id="cd06681">
    <property type="entry name" value="PDZ2_GRIP1-2-like"/>
    <property type="match status" value="1"/>
</dbReference>
<evidence type="ECO:0000256" key="4">
    <source>
        <dbReference type="SAM" id="MobiDB-lite"/>
    </source>
</evidence>
<dbReference type="FunFam" id="2.30.42.10:FF:000021">
    <property type="entry name" value="Glutamate receptor interacting protein 1"/>
    <property type="match status" value="1"/>
</dbReference>
<dbReference type="CDD" id="cd06684">
    <property type="entry name" value="PDZ3_GRIP1-2-like"/>
    <property type="match status" value="1"/>
</dbReference>
<dbReference type="GO" id="GO:0098887">
    <property type="term" value="P:neurotransmitter receptor transport, endosome to postsynaptic membrane"/>
    <property type="evidence" value="ECO:0007669"/>
    <property type="project" value="TreeGrafter"/>
</dbReference>
<dbReference type="FunFam" id="2.30.42.10:FF:000031">
    <property type="entry name" value="Glutamate receptor interacting protein 1"/>
    <property type="match status" value="1"/>
</dbReference>
<dbReference type="InterPro" id="IPR001478">
    <property type="entry name" value="PDZ"/>
</dbReference>
<reference evidence="7" key="2">
    <citation type="submission" date="2025-09" db="UniProtKB">
        <authorList>
            <consortium name="Ensembl"/>
        </authorList>
    </citation>
    <scope>IDENTIFICATION</scope>
</reference>
<dbReference type="InterPro" id="IPR036034">
    <property type="entry name" value="PDZ_sf"/>
</dbReference>
<dbReference type="InterPro" id="IPR041489">
    <property type="entry name" value="PDZ_6"/>
</dbReference>
<evidence type="ECO:0000256" key="5">
    <source>
        <dbReference type="SAM" id="SignalP"/>
    </source>
</evidence>
<dbReference type="Pfam" id="PF17820">
    <property type="entry name" value="PDZ_6"/>
    <property type="match status" value="1"/>
</dbReference>
<evidence type="ECO:0000256" key="1">
    <source>
        <dbReference type="ARBA" id="ARBA00004496"/>
    </source>
</evidence>
<evidence type="ECO:0000313" key="8">
    <source>
        <dbReference type="Proteomes" id="UP000261500"/>
    </source>
</evidence>
<dbReference type="FunFam" id="2.30.42.10:FF:000035">
    <property type="entry name" value="Glutamate receptor interacting protein 1"/>
    <property type="match status" value="1"/>
</dbReference>
<feature type="domain" description="PDZ" evidence="6">
    <location>
        <begin position="631"/>
        <end position="713"/>
    </location>
</feature>
<reference evidence="7" key="1">
    <citation type="submission" date="2025-08" db="UniProtKB">
        <authorList>
            <consortium name="Ensembl"/>
        </authorList>
    </citation>
    <scope>IDENTIFICATION</scope>
</reference>
<feature type="region of interest" description="Disordered" evidence="4">
    <location>
        <begin position="16"/>
        <end position="45"/>
    </location>
</feature>
<dbReference type="PANTHER" id="PTHR46227:SF5">
    <property type="entry name" value="GLUTAMATE RECEPTOR INTERACTING PROTEIN 2 ISOFORM X1"/>
    <property type="match status" value="1"/>
</dbReference>
<evidence type="ECO:0000313" key="7">
    <source>
        <dbReference type="Ensembl" id="ENSPLAP00000026211.1"/>
    </source>
</evidence>
<dbReference type="CDD" id="cd06687">
    <property type="entry name" value="PDZ1_GRIP1-2-like"/>
    <property type="match status" value="1"/>
</dbReference>
<dbReference type="GeneTree" id="ENSGT00940000155615"/>
<feature type="chain" id="PRO_5017207400" evidence="5">
    <location>
        <begin position="19"/>
        <end position="949"/>
    </location>
</feature>
<sequence>VFLLQSLHNLLHLPAVSSDEGPYSKGSKETTDQSHSSRGRSLSEEYRGVTTVELMKREGSSLGLTISGGSDKDGKPRVSNLRPGGLAARSDQLNVGDYIKSVNGINLSKLRHDEIISLLKNIGERVVLEVEYELPAYDPFAPLCFPSGVITKTIEVFLHKEGNSFGFVMRGGFHEDWRRSRPLVVTGVRPGGPADREGTLKAGDRVLSIDGMPLNRERHADALTMLMQSGQEALFLIEYDVSAVQQASGPLLVEIVKGPSASLGISLTTTTYRNKQVIVIDKIKPASVAERCGALHVGDILLSIDGTNTEHCSLMEATQLLASTSENLKLEILPASQSRLPIRPQDTGMFCGSQKPKFVVTVSAGFSPSSTATSGFSSQGSNTLPCPIAPVAPTSPHSATGRRRNRKKDHKSSMSLSSSSVGPGGQIFHVETSEVLLRGDPLTGFGIQLQGGVFATETLSAPPVIRFIEPDSPAERCGLLQVGDRVLSINGIPTEDGTLEEAHQLLRDSALANKVTVEVEFDVAESVVPSSGTFHVKLPKRRGVELGITISGRSEGLLMVVIISLLVVSARTGTLEPGDRLLAIDSIRLENCTMEDAMHVLQQAEDMVKLRIQKDEDNIDELEMSGSIIYTVELKRFNGPLGITISGTEEPFDPIVISGLTKKGLAERTGAIHIGDRVLAINGVSLKGKPLSEAIHLLQTAGESVTLKIKKQADLQQPKETTFPMLLFYAAVPSRLCRVALMLWFLHCHRFVSPPSCHGTLNKDDSFWSQALQDLETCGQSGILRELEVGVLLSARSCHLAQCPVTGSTRSNLLNLNIPYGFICTCATVIVSCLQVSLRKDLESHDFGFSVSDGLLEKGVYVNMIRPDGPAEQAGLKPYDRILQVNRVRTRDLDCCLTVPLIMEAGDCLDLVISRNPLAAVYAELPNNCDDPSSSLLCFANYRTNSIAL</sequence>
<evidence type="ECO:0000259" key="6">
    <source>
        <dbReference type="PROSITE" id="PS50106"/>
    </source>
</evidence>
<dbReference type="AlphaFoldDB" id="A0A3B3VMJ6"/>
<dbReference type="CDD" id="cd06683">
    <property type="entry name" value="PDZ6_GRIP1-2-like"/>
    <property type="match status" value="1"/>
</dbReference>